<dbReference type="Gene3D" id="3.90.1010.10">
    <property type="match status" value="1"/>
</dbReference>
<dbReference type="GO" id="GO:0005506">
    <property type="term" value="F:iron ion binding"/>
    <property type="evidence" value="ECO:0007669"/>
    <property type="project" value="InterPro"/>
</dbReference>
<dbReference type="OrthoDB" id="7857113at2"/>
<reference evidence="2" key="1">
    <citation type="submission" date="2018-07" db="EMBL/GenBank/DDBJ databases">
        <title>Genome sequence of Erythrobacter strain YH-07, an antagonistic bacterium isolated from Yellow Sea.</title>
        <authorList>
            <person name="Tang T."/>
            <person name="Liu Q."/>
            <person name="Sun X."/>
        </authorList>
    </citation>
    <scope>NUCLEOTIDE SEQUENCE [LARGE SCALE GENOMIC DNA]</scope>
    <source>
        <strain evidence="2">YH-07</strain>
    </source>
</reference>
<dbReference type="GO" id="GO:0051536">
    <property type="term" value="F:iron-sulfur cluster binding"/>
    <property type="evidence" value="ECO:0007669"/>
    <property type="project" value="InterPro"/>
</dbReference>
<name>A0A345YF81_9SPHN</name>
<evidence type="ECO:0000313" key="2">
    <source>
        <dbReference type="Proteomes" id="UP000254508"/>
    </source>
</evidence>
<sequence>MDTPRAPALYSPQLLALAIELADYPFDGAAAATGRARSRSCGSVIELSSSGSERLADIGLKATACAVGQASAAIFAREAQGMDRAEVGDMLRALESWLAGTAPSSILPRLELLEPARRHHGRHEAILLPWRAALDALSKPSDAR</sequence>
<evidence type="ECO:0000313" key="1">
    <source>
        <dbReference type="EMBL" id="AXK42583.1"/>
    </source>
</evidence>
<organism evidence="1 2">
    <name type="scientific">Erythrobacter aureus</name>
    <dbReference type="NCBI Taxonomy" id="2182384"/>
    <lineage>
        <taxon>Bacteria</taxon>
        <taxon>Pseudomonadati</taxon>
        <taxon>Pseudomonadota</taxon>
        <taxon>Alphaproteobacteria</taxon>
        <taxon>Sphingomonadales</taxon>
        <taxon>Erythrobacteraceae</taxon>
        <taxon>Erythrobacter/Porphyrobacter group</taxon>
        <taxon>Erythrobacter</taxon>
    </lineage>
</organism>
<accession>A0A345YF81</accession>
<dbReference type="Proteomes" id="UP000254508">
    <property type="component" value="Chromosome"/>
</dbReference>
<dbReference type="CDD" id="cd06664">
    <property type="entry name" value="IscU_like"/>
    <property type="match status" value="1"/>
</dbReference>
<keyword evidence="2" id="KW-1185">Reference proteome</keyword>
<protein>
    <submittedName>
        <fullName evidence="1">Iron-sulfur cluster assembly scaffold protein</fullName>
    </submittedName>
</protein>
<dbReference type="GO" id="GO:0016226">
    <property type="term" value="P:iron-sulfur cluster assembly"/>
    <property type="evidence" value="ECO:0007669"/>
    <property type="project" value="InterPro"/>
</dbReference>
<dbReference type="EMBL" id="CP031357">
    <property type="protein sequence ID" value="AXK42583.1"/>
    <property type="molecule type" value="Genomic_DNA"/>
</dbReference>
<dbReference type="SUPFAM" id="SSF82649">
    <property type="entry name" value="SufE/NifU"/>
    <property type="match status" value="1"/>
</dbReference>
<dbReference type="RefSeq" id="WP_115416764.1">
    <property type="nucleotide sequence ID" value="NZ_CP031357.1"/>
</dbReference>
<dbReference type="KEGG" id="err:DVR09_09800"/>
<dbReference type="AlphaFoldDB" id="A0A345YF81"/>
<proteinExistence type="predicted"/>
<dbReference type="InterPro" id="IPR002871">
    <property type="entry name" value="NIF_FeS_clus_asmbl_NifU_N"/>
</dbReference>
<gene>
    <name evidence="1" type="ORF">DVR09_09800</name>
</gene>